<evidence type="ECO:0000313" key="2">
    <source>
        <dbReference type="Proteomes" id="UP000827872"/>
    </source>
</evidence>
<accession>A0ACB8E8Q2</accession>
<protein>
    <submittedName>
        <fullName evidence="1">Uncharacterized protein</fullName>
    </submittedName>
</protein>
<sequence>MESWLTDQSILSPLLIQYDKHLEEMNEQLRYCQEQMGKMRLKLGQVTKENERLHEELKEAVERHLETLPSGSPSRDVIFMDENLVQNLQEQLQLANKEKEHALELWRTASQELEQLQQTFHKQMTEAQIHIAESQKQKGQLTSFQQLTKKLHLANEKTESVNQLFLKTVKEQNVELEQQRKQLRQSRFDLRTAIFQKLDEMTKLIEDFQTQMDKKEEVVFELLKKREEASDKRAAAIAV</sequence>
<keyword evidence="2" id="KW-1185">Reference proteome</keyword>
<organism evidence="1 2">
    <name type="scientific">Sphaerodactylus townsendi</name>
    <dbReference type="NCBI Taxonomy" id="933632"/>
    <lineage>
        <taxon>Eukaryota</taxon>
        <taxon>Metazoa</taxon>
        <taxon>Chordata</taxon>
        <taxon>Craniata</taxon>
        <taxon>Vertebrata</taxon>
        <taxon>Euteleostomi</taxon>
        <taxon>Lepidosauria</taxon>
        <taxon>Squamata</taxon>
        <taxon>Bifurcata</taxon>
        <taxon>Gekkota</taxon>
        <taxon>Sphaerodactylidae</taxon>
        <taxon>Sphaerodactylus</taxon>
    </lineage>
</organism>
<name>A0ACB8E8Q2_9SAUR</name>
<comment type="caution">
    <text evidence="1">The sequence shown here is derived from an EMBL/GenBank/DDBJ whole genome shotgun (WGS) entry which is preliminary data.</text>
</comment>
<proteinExistence type="predicted"/>
<reference evidence="1" key="1">
    <citation type="submission" date="2021-08" db="EMBL/GenBank/DDBJ databases">
        <title>The first chromosome-level gecko genome reveals the dynamic sex chromosomes of Neotropical dwarf geckos (Sphaerodactylidae: Sphaerodactylus).</title>
        <authorList>
            <person name="Pinto B.J."/>
            <person name="Keating S.E."/>
            <person name="Gamble T."/>
        </authorList>
    </citation>
    <scope>NUCLEOTIDE SEQUENCE</scope>
    <source>
        <strain evidence="1">TG3544</strain>
    </source>
</reference>
<evidence type="ECO:0000313" key="1">
    <source>
        <dbReference type="EMBL" id="KAH7988535.1"/>
    </source>
</evidence>
<dbReference type="EMBL" id="CM037623">
    <property type="protein sequence ID" value="KAH7988535.1"/>
    <property type="molecule type" value="Genomic_DNA"/>
</dbReference>
<gene>
    <name evidence="1" type="ORF">K3G42_018577</name>
</gene>
<dbReference type="Proteomes" id="UP000827872">
    <property type="component" value="Linkage Group LG10"/>
</dbReference>